<proteinExistence type="predicted"/>
<dbReference type="PROSITE" id="PS50932">
    <property type="entry name" value="HTH_LACI_2"/>
    <property type="match status" value="1"/>
</dbReference>
<sequence length="360" mass="36867">MSERRATITDVAREAGVSASTASVVFSGNAPASAETRRRVLAAAEALGYTGPDPRAASLRRGRSGIVGVVFGGSLRSAFHDPVTIAMMDGIAEGVSPLRAGLLLLPDETSSAAPAAGTDSGAIEVPSAVTAAPIDAAVLVGFGQTRQPSLDVLRARRVPVVIIEGDAGPEIPRIELDNSAAQQRAASYLRDLGHERVTLLTLPIRPSRARGWFGPRDAVEVDVTAARLAGAQAVYPDAPTYAAVTSSIDEGLIAGREILAGPDRPTAVIAQTDLLAAGVIRAAEECGLRVPEDLSVTGFDGVEVDGLDAYELTTLVQPAVEKGRAAGAAVVSMLAGEDAASVTFTCSFRIGTTAGPVPRG</sequence>
<protein>
    <submittedName>
        <fullName evidence="5">LacI family DNA-binding transcriptional regulator</fullName>
    </submittedName>
</protein>
<dbReference type="Gene3D" id="3.40.50.2300">
    <property type="match status" value="2"/>
</dbReference>
<keyword evidence="3" id="KW-0804">Transcription</keyword>
<dbReference type="Gene3D" id="1.10.260.40">
    <property type="entry name" value="lambda repressor-like DNA-binding domains"/>
    <property type="match status" value="1"/>
</dbReference>
<dbReference type="RefSeq" id="WP_300594856.1">
    <property type="nucleotide sequence ID" value="NZ_BAAAUO010000005.1"/>
</dbReference>
<dbReference type="EMBL" id="JAZHOV010000002">
    <property type="protein sequence ID" value="MEF2254432.1"/>
    <property type="molecule type" value="Genomic_DNA"/>
</dbReference>
<dbReference type="Pfam" id="PF00356">
    <property type="entry name" value="LacI"/>
    <property type="match status" value="1"/>
</dbReference>
<accession>A0ABU7V416</accession>
<gene>
    <name evidence="5" type="ORF">V2V91_04670</name>
</gene>
<dbReference type="PANTHER" id="PTHR30146:SF109">
    <property type="entry name" value="HTH-TYPE TRANSCRIPTIONAL REGULATOR GALS"/>
    <property type="match status" value="1"/>
</dbReference>
<name>A0ABU7V416_9MICO</name>
<reference evidence="5 6" key="1">
    <citation type="submission" date="2024-01" db="EMBL/GenBank/DDBJ databases">
        <title>the genome sequence of strain Microbacterium schleiferi NBRC 15075.</title>
        <authorList>
            <person name="Ding Y."/>
            <person name="Zhang G."/>
        </authorList>
    </citation>
    <scope>NUCLEOTIDE SEQUENCE [LARGE SCALE GENOMIC DNA]</scope>
    <source>
        <strain evidence="5 6">NBRC 15075</strain>
    </source>
</reference>
<dbReference type="SUPFAM" id="SSF47413">
    <property type="entry name" value="lambda repressor-like DNA-binding domains"/>
    <property type="match status" value="1"/>
</dbReference>
<evidence type="ECO:0000259" key="4">
    <source>
        <dbReference type="PROSITE" id="PS50932"/>
    </source>
</evidence>
<keyword evidence="1" id="KW-0805">Transcription regulation</keyword>
<dbReference type="Proteomes" id="UP001351900">
    <property type="component" value="Unassembled WGS sequence"/>
</dbReference>
<evidence type="ECO:0000256" key="1">
    <source>
        <dbReference type="ARBA" id="ARBA00023015"/>
    </source>
</evidence>
<dbReference type="SUPFAM" id="SSF53822">
    <property type="entry name" value="Periplasmic binding protein-like I"/>
    <property type="match status" value="1"/>
</dbReference>
<dbReference type="InterPro" id="IPR028082">
    <property type="entry name" value="Peripla_BP_I"/>
</dbReference>
<dbReference type="GO" id="GO:0003677">
    <property type="term" value="F:DNA binding"/>
    <property type="evidence" value="ECO:0007669"/>
    <property type="project" value="UniProtKB-KW"/>
</dbReference>
<dbReference type="InterPro" id="IPR046335">
    <property type="entry name" value="LacI/GalR-like_sensor"/>
</dbReference>
<keyword evidence="6" id="KW-1185">Reference proteome</keyword>
<organism evidence="5 6">
    <name type="scientific">Microbacterium schleiferi</name>
    <dbReference type="NCBI Taxonomy" id="69362"/>
    <lineage>
        <taxon>Bacteria</taxon>
        <taxon>Bacillati</taxon>
        <taxon>Actinomycetota</taxon>
        <taxon>Actinomycetes</taxon>
        <taxon>Micrococcales</taxon>
        <taxon>Microbacteriaceae</taxon>
        <taxon>Microbacterium</taxon>
    </lineage>
</organism>
<evidence type="ECO:0000313" key="6">
    <source>
        <dbReference type="Proteomes" id="UP001351900"/>
    </source>
</evidence>
<dbReference type="CDD" id="cd01392">
    <property type="entry name" value="HTH_LacI"/>
    <property type="match status" value="1"/>
</dbReference>
<evidence type="ECO:0000313" key="5">
    <source>
        <dbReference type="EMBL" id="MEF2254432.1"/>
    </source>
</evidence>
<dbReference type="InterPro" id="IPR000843">
    <property type="entry name" value="HTH_LacI"/>
</dbReference>
<evidence type="ECO:0000256" key="2">
    <source>
        <dbReference type="ARBA" id="ARBA00023125"/>
    </source>
</evidence>
<evidence type="ECO:0000256" key="3">
    <source>
        <dbReference type="ARBA" id="ARBA00023163"/>
    </source>
</evidence>
<dbReference type="PANTHER" id="PTHR30146">
    <property type="entry name" value="LACI-RELATED TRANSCRIPTIONAL REPRESSOR"/>
    <property type="match status" value="1"/>
</dbReference>
<dbReference type="CDD" id="cd06279">
    <property type="entry name" value="PBP1_LacI-like"/>
    <property type="match status" value="1"/>
</dbReference>
<feature type="domain" description="HTH lacI-type" evidence="4">
    <location>
        <begin position="6"/>
        <end position="61"/>
    </location>
</feature>
<dbReference type="SMART" id="SM00354">
    <property type="entry name" value="HTH_LACI"/>
    <property type="match status" value="1"/>
</dbReference>
<keyword evidence="2 5" id="KW-0238">DNA-binding</keyword>
<dbReference type="InterPro" id="IPR010982">
    <property type="entry name" value="Lambda_DNA-bd_dom_sf"/>
</dbReference>
<comment type="caution">
    <text evidence="5">The sequence shown here is derived from an EMBL/GenBank/DDBJ whole genome shotgun (WGS) entry which is preliminary data.</text>
</comment>
<dbReference type="Pfam" id="PF13377">
    <property type="entry name" value="Peripla_BP_3"/>
    <property type="match status" value="1"/>
</dbReference>